<keyword evidence="6" id="KW-0560">Oxidoreductase</keyword>
<evidence type="ECO:0000256" key="3">
    <source>
        <dbReference type="ARBA" id="ARBA00022692"/>
    </source>
</evidence>
<keyword evidence="2" id="KW-1003">Cell membrane</keyword>
<feature type="transmembrane region" description="Helical" evidence="12">
    <location>
        <begin position="247"/>
        <end position="268"/>
    </location>
</feature>
<evidence type="ECO:0000256" key="1">
    <source>
        <dbReference type="ARBA" id="ARBA00004141"/>
    </source>
</evidence>
<feature type="transmembrane region" description="Helical" evidence="12">
    <location>
        <begin position="309"/>
        <end position="331"/>
    </location>
</feature>
<gene>
    <name evidence="13" type="ORF">SAMN04487895_11962</name>
</gene>
<keyword evidence="8" id="KW-0350">Heme biosynthesis</keyword>
<keyword evidence="7" id="KW-0408">Iron</keyword>
<organism evidence="13 14">
    <name type="scientific">Paenibacillus sophorae</name>
    <dbReference type="NCBI Taxonomy" id="1333845"/>
    <lineage>
        <taxon>Bacteria</taxon>
        <taxon>Bacillati</taxon>
        <taxon>Bacillota</taxon>
        <taxon>Bacilli</taxon>
        <taxon>Bacillales</taxon>
        <taxon>Paenibacillaceae</taxon>
        <taxon>Paenibacillus</taxon>
    </lineage>
</organism>
<comment type="subcellular location">
    <subcellularLocation>
        <location evidence="1">Membrane</location>
        <topology evidence="1">Multi-pass membrane protein</topology>
    </subcellularLocation>
</comment>
<feature type="transmembrane region" description="Helical" evidence="12">
    <location>
        <begin position="280"/>
        <end position="303"/>
    </location>
</feature>
<feature type="transmembrane region" description="Helical" evidence="12">
    <location>
        <begin position="43"/>
        <end position="62"/>
    </location>
</feature>
<dbReference type="InterPro" id="IPR003780">
    <property type="entry name" value="COX15/CtaA_fam"/>
</dbReference>
<dbReference type="GO" id="GO:0016491">
    <property type="term" value="F:oxidoreductase activity"/>
    <property type="evidence" value="ECO:0007669"/>
    <property type="project" value="UniProtKB-KW"/>
</dbReference>
<accession>A0A1H8UW71</accession>
<keyword evidence="9 12" id="KW-0472">Membrane</keyword>
<evidence type="ECO:0000256" key="2">
    <source>
        <dbReference type="ARBA" id="ARBA00022475"/>
    </source>
</evidence>
<dbReference type="GO" id="GO:0016020">
    <property type="term" value="C:membrane"/>
    <property type="evidence" value="ECO:0007669"/>
    <property type="project" value="UniProtKB-SubCell"/>
</dbReference>
<name>A0A1H8UW71_9BACL</name>
<evidence type="ECO:0000256" key="5">
    <source>
        <dbReference type="ARBA" id="ARBA00022989"/>
    </source>
</evidence>
<feature type="transmembrane region" description="Helical" evidence="12">
    <location>
        <begin position="153"/>
        <end position="177"/>
    </location>
</feature>
<dbReference type="STRING" id="1333845.SAMN04487895_11962"/>
<evidence type="ECO:0000313" key="14">
    <source>
        <dbReference type="Proteomes" id="UP000198809"/>
    </source>
</evidence>
<evidence type="ECO:0000313" key="13">
    <source>
        <dbReference type="EMBL" id="SEP07253.1"/>
    </source>
</evidence>
<evidence type="ECO:0000256" key="6">
    <source>
        <dbReference type="ARBA" id="ARBA00023002"/>
    </source>
</evidence>
<keyword evidence="10" id="KW-1015">Disulfide bond</keyword>
<protein>
    <submittedName>
        <fullName evidence="13">Cytochrome c oxidase assembly protein subunit 15</fullName>
    </submittedName>
</protein>
<evidence type="ECO:0000256" key="8">
    <source>
        <dbReference type="ARBA" id="ARBA00023133"/>
    </source>
</evidence>
<dbReference type="PANTHER" id="PTHR35457:SF1">
    <property type="entry name" value="HEME A SYNTHASE"/>
    <property type="match status" value="1"/>
</dbReference>
<keyword evidence="3 12" id="KW-0812">Transmembrane</keyword>
<comment type="pathway">
    <text evidence="11">Porphyrin-containing compound metabolism.</text>
</comment>
<proteinExistence type="predicted"/>
<dbReference type="PANTHER" id="PTHR35457">
    <property type="entry name" value="HEME A SYNTHASE"/>
    <property type="match status" value="1"/>
</dbReference>
<feature type="transmembrane region" description="Helical" evidence="12">
    <location>
        <begin position="98"/>
        <end position="115"/>
    </location>
</feature>
<feature type="transmembrane region" description="Helical" evidence="12">
    <location>
        <begin position="127"/>
        <end position="147"/>
    </location>
</feature>
<evidence type="ECO:0000256" key="7">
    <source>
        <dbReference type="ARBA" id="ARBA00023004"/>
    </source>
</evidence>
<evidence type="ECO:0000256" key="9">
    <source>
        <dbReference type="ARBA" id="ARBA00023136"/>
    </source>
</evidence>
<dbReference type="GO" id="GO:0006784">
    <property type="term" value="P:heme A biosynthetic process"/>
    <property type="evidence" value="ECO:0007669"/>
    <property type="project" value="InterPro"/>
</dbReference>
<sequence>MPHPPLSVIMETHNFSEMKGRVILQKNPIKRRVIGLTAKQLKCLGYITCLIMFLALLGGALVTKTGSGLECGNEWPLCNGKLVPAYTLGQMIEWSHRLLSGLAGLASLASALAFWRYARDRRDLQSYAFMTLLFVVIQAAMGALAVVRSQSAAVMALHMGFSLIAFASSSMLALGAGRRLSGEQTGALPPLGKGFRNLTWITTIYAYIVVYIGALVSHTGSQGGCSGWPLCNGEVIPELSGGAGIMFFHRIAAMLLFILTAVLGHLAFWRHGGYPELKKLGVAAVILCALQVFSGASVVFTLYNEQWYLFAALAHIVLISGLFGVLCYMSVRVWQLSRINKEKISAAISHFG</sequence>
<dbReference type="Pfam" id="PF02628">
    <property type="entry name" value="COX15-CtaA"/>
    <property type="match status" value="1"/>
</dbReference>
<evidence type="ECO:0000256" key="11">
    <source>
        <dbReference type="ARBA" id="ARBA00023444"/>
    </source>
</evidence>
<evidence type="ECO:0000256" key="12">
    <source>
        <dbReference type="SAM" id="Phobius"/>
    </source>
</evidence>
<dbReference type="InterPro" id="IPR050450">
    <property type="entry name" value="COX15/CtaA_HemeA_synthase"/>
</dbReference>
<keyword evidence="5 12" id="KW-1133">Transmembrane helix</keyword>
<dbReference type="AlphaFoldDB" id="A0A1H8UW71"/>
<reference evidence="13 14" key="1">
    <citation type="submission" date="2016-10" db="EMBL/GenBank/DDBJ databases">
        <authorList>
            <person name="de Groot N.N."/>
        </authorList>
    </citation>
    <scope>NUCLEOTIDE SEQUENCE [LARGE SCALE GENOMIC DNA]</scope>
    <source>
        <strain evidence="13 14">CGMCC 1.10238</strain>
    </source>
</reference>
<evidence type="ECO:0000256" key="4">
    <source>
        <dbReference type="ARBA" id="ARBA00022723"/>
    </source>
</evidence>
<keyword evidence="4" id="KW-0479">Metal-binding</keyword>
<dbReference type="GO" id="GO:0046872">
    <property type="term" value="F:metal ion binding"/>
    <property type="evidence" value="ECO:0007669"/>
    <property type="project" value="UniProtKB-KW"/>
</dbReference>
<dbReference type="EMBL" id="FODH01000019">
    <property type="protein sequence ID" value="SEP07253.1"/>
    <property type="molecule type" value="Genomic_DNA"/>
</dbReference>
<dbReference type="Proteomes" id="UP000198809">
    <property type="component" value="Unassembled WGS sequence"/>
</dbReference>
<feature type="transmembrane region" description="Helical" evidence="12">
    <location>
        <begin position="198"/>
        <end position="216"/>
    </location>
</feature>
<evidence type="ECO:0000256" key="10">
    <source>
        <dbReference type="ARBA" id="ARBA00023157"/>
    </source>
</evidence>